<dbReference type="Pfam" id="PF03781">
    <property type="entry name" value="FGE-sulfatase"/>
    <property type="match status" value="1"/>
</dbReference>
<dbReference type="Pfam" id="PF12867">
    <property type="entry name" value="DinB_2"/>
    <property type="match status" value="1"/>
</dbReference>
<feature type="domain" description="Sulfatase-modifying factor enzyme-like" evidence="4">
    <location>
        <begin position="178"/>
        <end position="439"/>
    </location>
</feature>
<gene>
    <name evidence="6" type="primary">egtB</name>
    <name evidence="6" type="ORF">HYZ11_11470</name>
</gene>
<comment type="pathway">
    <text evidence="3">Amino-acid biosynthesis; ergothioneine biosynthesis.</text>
</comment>
<evidence type="ECO:0000256" key="1">
    <source>
        <dbReference type="ARBA" id="ARBA00023002"/>
    </source>
</evidence>
<evidence type="ECO:0000256" key="2">
    <source>
        <dbReference type="ARBA" id="ARBA00023004"/>
    </source>
</evidence>
<dbReference type="EMBL" id="JACPUR010000024">
    <property type="protein sequence ID" value="MBI3128215.1"/>
    <property type="molecule type" value="Genomic_DNA"/>
</dbReference>
<name>A0A932MN10_UNCTE</name>
<dbReference type="AlphaFoldDB" id="A0A932MN10"/>
<dbReference type="InterPro" id="IPR016187">
    <property type="entry name" value="CTDL_fold"/>
</dbReference>
<dbReference type="NCBIfam" id="NF041186">
    <property type="entry name" value="SenA"/>
    <property type="match status" value="1"/>
</dbReference>
<dbReference type="Gene3D" id="1.20.120.450">
    <property type="entry name" value="dinb family like domain"/>
    <property type="match status" value="1"/>
</dbReference>
<evidence type="ECO:0000313" key="7">
    <source>
        <dbReference type="Proteomes" id="UP000782312"/>
    </source>
</evidence>
<dbReference type="Proteomes" id="UP000782312">
    <property type="component" value="Unassembled WGS sequence"/>
</dbReference>
<dbReference type="InterPro" id="IPR051043">
    <property type="entry name" value="Sulfatase_Mod_Factor_Kinase"/>
</dbReference>
<sequence>MRQLLDKHFSLPASELLRQVRDARGRTLELAADLDDAQFTVPLLEIVNPFLWELGHTAFFYDVFLLRVLDRAEPIMEGGDDFYNSFTVDHDDRWSLPLPSRDETLGYMRRTLELTLGRLNSHEPSAEETYLYLNAVHHEDMHGEAFTYMRQTLDYPEPQIAIARAGSLPEEVGGGPLPGDVEVPGAAFQLGATPDLPFVFDNEKWAHPVEVSPFKIARAPVTNAEFAEFVESGGYFRREWWGRQGWVWRAKAGAQHPIHWRREGTGWLRRHFDRMVPLEEHAPAVHVNWYEAEAYCNWAGRRLPTEAEWEMAASAVPARDGIEKGKRRYPWGDALPSPGHANLDSRRLGCADVGAFPLGDSAFGCRQMVGNVWEWTASPFYPFPGYLVDFPYREYSAPWFGYRKVLKGGAWATRYRLANNQYRNFFQPYRNDIFAGFRTCAR</sequence>
<dbReference type="PANTHER" id="PTHR23150">
    <property type="entry name" value="SULFATASE MODIFYING FACTOR 1, 2"/>
    <property type="match status" value="1"/>
</dbReference>
<protein>
    <submittedName>
        <fullName evidence="6">Ergothioneine biosynthesis protein EgtB</fullName>
    </submittedName>
</protein>
<accession>A0A932MN10</accession>
<dbReference type="InterPro" id="IPR034660">
    <property type="entry name" value="DinB/YfiT-like"/>
</dbReference>
<dbReference type="InterPro" id="IPR042095">
    <property type="entry name" value="SUMF_sf"/>
</dbReference>
<dbReference type="InterPro" id="IPR005532">
    <property type="entry name" value="SUMF_dom"/>
</dbReference>
<evidence type="ECO:0000259" key="5">
    <source>
        <dbReference type="Pfam" id="PF12867"/>
    </source>
</evidence>
<dbReference type="InterPro" id="IPR024775">
    <property type="entry name" value="DinB-like"/>
</dbReference>
<dbReference type="PANTHER" id="PTHR23150:SF36">
    <property type="entry name" value="HERCYNINE OXYGENASE"/>
    <property type="match status" value="1"/>
</dbReference>
<dbReference type="SUPFAM" id="SSF56436">
    <property type="entry name" value="C-type lectin-like"/>
    <property type="match status" value="1"/>
</dbReference>
<keyword evidence="1" id="KW-0560">Oxidoreductase</keyword>
<reference evidence="6" key="1">
    <citation type="submission" date="2020-07" db="EMBL/GenBank/DDBJ databases">
        <title>Huge and variable diversity of episymbiotic CPR bacteria and DPANN archaea in groundwater ecosystems.</title>
        <authorList>
            <person name="He C.Y."/>
            <person name="Keren R."/>
            <person name="Whittaker M."/>
            <person name="Farag I.F."/>
            <person name="Doudna J."/>
            <person name="Cate J.H.D."/>
            <person name="Banfield J.F."/>
        </authorList>
    </citation>
    <scope>NUCLEOTIDE SEQUENCE</scope>
    <source>
        <strain evidence="6">NC_groundwater_763_Ag_S-0.2um_68_21</strain>
    </source>
</reference>
<evidence type="ECO:0000313" key="6">
    <source>
        <dbReference type="EMBL" id="MBI3128215.1"/>
    </source>
</evidence>
<dbReference type="Gene3D" id="3.90.1580.10">
    <property type="entry name" value="paralog of FGE (formylglycine-generating enzyme)"/>
    <property type="match status" value="1"/>
</dbReference>
<evidence type="ECO:0000259" key="4">
    <source>
        <dbReference type="Pfam" id="PF03781"/>
    </source>
</evidence>
<evidence type="ECO:0000256" key="3">
    <source>
        <dbReference type="ARBA" id="ARBA00037882"/>
    </source>
</evidence>
<comment type="caution">
    <text evidence="6">The sequence shown here is derived from an EMBL/GenBank/DDBJ whole genome shotgun (WGS) entry which is preliminary data.</text>
</comment>
<dbReference type="SUPFAM" id="SSF109854">
    <property type="entry name" value="DinB/YfiT-like putative metalloenzymes"/>
    <property type="match status" value="1"/>
</dbReference>
<proteinExistence type="predicted"/>
<keyword evidence="2" id="KW-0408">Iron</keyword>
<dbReference type="InterPro" id="IPR030809">
    <property type="entry name" value="EgtB_signatur"/>
</dbReference>
<feature type="non-terminal residue" evidence="6">
    <location>
        <position position="442"/>
    </location>
</feature>
<feature type="domain" description="DinB-like" evidence="5">
    <location>
        <begin position="20"/>
        <end position="130"/>
    </location>
</feature>
<organism evidence="6 7">
    <name type="scientific">Tectimicrobiota bacterium</name>
    <dbReference type="NCBI Taxonomy" id="2528274"/>
    <lineage>
        <taxon>Bacteria</taxon>
        <taxon>Pseudomonadati</taxon>
        <taxon>Nitrospinota/Tectimicrobiota group</taxon>
        <taxon>Candidatus Tectimicrobiota</taxon>
    </lineage>
</organism>
<dbReference type="NCBIfam" id="TIGR04373">
    <property type="entry name" value="egtB_X_signatur"/>
    <property type="match status" value="1"/>
</dbReference>